<dbReference type="GO" id="GO:0005829">
    <property type="term" value="C:cytosol"/>
    <property type="evidence" value="ECO:0007669"/>
    <property type="project" value="GOC"/>
</dbReference>
<evidence type="ECO:0000259" key="9">
    <source>
        <dbReference type="Pfam" id="PF07928"/>
    </source>
</evidence>
<dbReference type="PANTHER" id="PTHR12965:SF0">
    <property type="entry name" value="VACUOLAR PROTEIN SORTING-ASSOCIATED PROTEIN 54"/>
    <property type="match status" value="1"/>
</dbReference>
<gene>
    <name evidence="11" type="ORF">FDP41_004837</name>
</gene>
<evidence type="ECO:0000313" key="12">
    <source>
        <dbReference type="Proteomes" id="UP000444721"/>
    </source>
</evidence>
<dbReference type="GO" id="GO:0000938">
    <property type="term" value="C:GARP complex"/>
    <property type="evidence" value="ECO:0007669"/>
    <property type="project" value="InterPro"/>
</dbReference>
<evidence type="ECO:0000259" key="10">
    <source>
        <dbReference type="Pfam" id="PF10475"/>
    </source>
</evidence>
<evidence type="ECO:0000256" key="7">
    <source>
        <dbReference type="ARBA" id="ARBA00023054"/>
    </source>
</evidence>
<reference evidence="11 12" key="1">
    <citation type="journal article" date="2019" name="Sci. Rep.">
        <title>Nanopore sequencing improves the draft genome of the human pathogenic amoeba Naegleria fowleri.</title>
        <authorList>
            <person name="Liechti N."/>
            <person name="Schurch N."/>
            <person name="Bruggmann R."/>
            <person name="Wittwer M."/>
        </authorList>
    </citation>
    <scope>NUCLEOTIDE SEQUENCE [LARGE SCALE GENOMIC DNA]</scope>
    <source>
        <strain evidence="11 12">ATCC 30894</strain>
    </source>
</reference>
<keyword evidence="12" id="KW-1185">Reference proteome</keyword>
<dbReference type="EMBL" id="VFQX01000041">
    <property type="protein sequence ID" value="KAF0976162.1"/>
    <property type="molecule type" value="Genomic_DNA"/>
</dbReference>
<evidence type="ECO:0000256" key="6">
    <source>
        <dbReference type="ARBA" id="ARBA00023034"/>
    </source>
</evidence>
<keyword evidence="7" id="KW-0175">Coiled coil</keyword>
<keyword evidence="4" id="KW-0813">Transport</keyword>
<comment type="similarity">
    <text evidence="2">Belongs to the VPS54 family.</text>
</comment>
<evidence type="ECO:0000256" key="2">
    <source>
        <dbReference type="ARBA" id="ARBA00009150"/>
    </source>
</evidence>
<feature type="compositionally biased region" description="Low complexity" evidence="8">
    <location>
        <begin position="37"/>
        <end position="47"/>
    </location>
</feature>
<protein>
    <recommendedName>
        <fullName evidence="3">Vacuolar protein sorting-associated protein 54</fullName>
    </recommendedName>
</protein>
<dbReference type="AlphaFoldDB" id="A0A6A5BMQ5"/>
<evidence type="ECO:0000256" key="5">
    <source>
        <dbReference type="ARBA" id="ARBA00022927"/>
    </source>
</evidence>
<evidence type="ECO:0000256" key="8">
    <source>
        <dbReference type="SAM" id="MobiDB-lite"/>
    </source>
</evidence>
<dbReference type="GeneID" id="68112055"/>
<evidence type="ECO:0000256" key="1">
    <source>
        <dbReference type="ARBA" id="ARBA00004601"/>
    </source>
</evidence>
<keyword evidence="5" id="KW-0653">Protein transport</keyword>
<name>A0A6A5BMQ5_NAEFO</name>
<evidence type="ECO:0000313" key="11">
    <source>
        <dbReference type="EMBL" id="KAF0976162.1"/>
    </source>
</evidence>
<dbReference type="GO" id="GO:0019905">
    <property type="term" value="F:syntaxin binding"/>
    <property type="evidence" value="ECO:0007669"/>
    <property type="project" value="TreeGrafter"/>
</dbReference>
<dbReference type="OrthoDB" id="10259024at2759"/>
<comment type="subcellular location">
    <subcellularLocation>
        <location evidence="1">Golgi apparatus</location>
        <location evidence="1">trans-Golgi network</location>
    </subcellularLocation>
</comment>
<feature type="region of interest" description="Disordered" evidence="8">
    <location>
        <begin position="37"/>
        <end position="73"/>
    </location>
</feature>
<feature type="compositionally biased region" description="Low complexity" evidence="8">
    <location>
        <begin position="55"/>
        <end position="67"/>
    </location>
</feature>
<sequence>MSKPTSAQKEESQNDLSEEDLSIEIVNVQKIERIENANSPSSISNNSGIGRTSTDHSSPLSSSSSLHYLNGDDEDRFLTPRERIKKYYSSFTSYNNMDFSSVLNDPKDVASNSSPLLSLSMISSWFSSSSHNSTASSSLKNNVDETGDEIIRGISTEDYAFIDALNEKNYDSIQVDRKFHPTSQTKKSRISISQTPSTIGNEISLSDFKSYFEMLEKFPNREDLKKQLSYRSLKEFSSNASLLESMTKREGIPAYFFDGNFDLSKAEYFNKIFNTENESASLLLQEKLSYYLDQVENQVQKQVNDRSCEIFDSMIKYDDLYETLLQSLPLVQELRKKISKYEQGAVLRPLEVANLVRKKQNLKKTLEYMKIIESIHDSMEAVKLLVSQRGDLLSALEILSTIEHTFQKNIELSNISCLKHIPKAINIELQVIDETIKQEFADLITEVMHDSESLEWTWNLSSLLTAVLHRDLSTSVMLFTKKHVGTILSEVYEKVLSPLKTDASEDVKLTLSKLEPQQFCDMFESLTKKCLEKLERISNISRAVDKFCKETNEKSDVNTDKIVVNSVKLKNLNRETQKILLFMNENIQQYCVTICSAVDNTIIKFSNAILSRYMTIGNSFIESCDKLCNQKSSILKGKFQSHGQIYLDQFHNIYVQRLKKRLARDNWEPVPSIPEKYQKAAIQLLGTTTFDTFSTSSQTTTPPKISSPVSSMLRSDSSPSLAQTHAEDKTSYILANGIKFKLSTSSLCLLKFIAKYCTLLSKEYVFISAVDLHGRILKLMQVYNLELRELVLMAKAREINNSITTITPKHLILASDCIHFLIILIPYIQSKIEDALQEGQKKQLIKFSDFVNDLLEHRISIFEKIISILIEALKAQCEGITSFNWNDKLDQKTQTPFITMIKQTNSVHRTLSSSSFLSSNIMELQKYSTRVYDLLIDKICEAIQKVNTSSTPNIFKTEPIKSRVIADISLIQREITKKTESSTVALTNIEKLNNLMMI</sequence>
<dbReference type="RefSeq" id="XP_044560875.1">
    <property type="nucleotide sequence ID" value="XM_044708295.1"/>
</dbReference>
<comment type="caution">
    <text evidence="11">The sequence shown here is derived from an EMBL/GenBank/DDBJ whole genome shotgun (WGS) entry which is preliminary data.</text>
</comment>
<dbReference type="VEuPathDB" id="AmoebaDB:NF0124950"/>
<evidence type="ECO:0000256" key="3">
    <source>
        <dbReference type="ARBA" id="ARBA00017665"/>
    </source>
</evidence>
<evidence type="ECO:0000256" key="4">
    <source>
        <dbReference type="ARBA" id="ARBA00022448"/>
    </source>
</evidence>
<dbReference type="Pfam" id="PF10475">
    <property type="entry name" value="Vps54_N"/>
    <property type="match status" value="1"/>
</dbReference>
<dbReference type="InterPro" id="IPR012501">
    <property type="entry name" value="Vps54_C"/>
</dbReference>
<dbReference type="GO" id="GO:0042147">
    <property type="term" value="P:retrograde transport, endosome to Golgi"/>
    <property type="evidence" value="ECO:0007669"/>
    <property type="project" value="InterPro"/>
</dbReference>
<keyword evidence="6" id="KW-0333">Golgi apparatus</keyword>
<dbReference type="PANTHER" id="PTHR12965">
    <property type="entry name" value="VACUOLAR PROTEIN SORTING 54"/>
    <property type="match status" value="1"/>
</dbReference>
<dbReference type="Pfam" id="PF07928">
    <property type="entry name" value="Vps54"/>
    <property type="match status" value="1"/>
</dbReference>
<feature type="region of interest" description="Disordered" evidence="8">
    <location>
        <begin position="1"/>
        <end position="22"/>
    </location>
</feature>
<feature type="domain" description="Vacuolar protein sorting-associated protein 54 C-terminal" evidence="9">
    <location>
        <begin position="739"/>
        <end position="869"/>
    </location>
</feature>
<feature type="region of interest" description="Disordered" evidence="8">
    <location>
        <begin position="693"/>
        <end position="717"/>
    </location>
</feature>
<dbReference type="Proteomes" id="UP000444721">
    <property type="component" value="Unassembled WGS sequence"/>
</dbReference>
<feature type="domain" description="Vacuolar protein sorting-associated protein 54 N-terminal" evidence="10">
    <location>
        <begin position="252"/>
        <end position="443"/>
    </location>
</feature>
<dbReference type="InterPro" id="IPR039745">
    <property type="entry name" value="Vps54"/>
</dbReference>
<dbReference type="GO" id="GO:0006896">
    <property type="term" value="P:Golgi to vacuole transport"/>
    <property type="evidence" value="ECO:0007669"/>
    <property type="project" value="TreeGrafter"/>
</dbReference>
<dbReference type="VEuPathDB" id="AmoebaDB:FDP41_004837"/>
<dbReference type="InterPro" id="IPR019515">
    <property type="entry name" value="VPS54_N"/>
</dbReference>
<dbReference type="VEuPathDB" id="AmoebaDB:NfTy_085650"/>
<dbReference type="GO" id="GO:0015031">
    <property type="term" value="P:protein transport"/>
    <property type="evidence" value="ECO:0007669"/>
    <property type="project" value="UniProtKB-KW"/>
</dbReference>
<dbReference type="OMA" id="QWSKAFE"/>
<proteinExistence type="inferred from homology"/>
<organism evidence="11 12">
    <name type="scientific">Naegleria fowleri</name>
    <name type="common">Brain eating amoeba</name>
    <dbReference type="NCBI Taxonomy" id="5763"/>
    <lineage>
        <taxon>Eukaryota</taxon>
        <taxon>Discoba</taxon>
        <taxon>Heterolobosea</taxon>
        <taxon>Tetramitia</taxon>
        <taxon>Eutetramitia</taxon>
        <taxon>Vahlkampfiidae</taxon>
        <taxon>Naegleria</taxon>
    </lineage>
</organism>
<accession>A0A6A5BMQ5</accession>